<organism evidence="1 2">
    <name type="scientific">Acrobeloides nanus</name>
    <dbReference type="NCBI Taxonomy" id="290746"/>
    <lineage>
        <taxon>Eukaryota</taxon>
        <taxon>Metazoa</taxon>
        <taxon>Ecdysozoa</taxon>
        <taxon>Nematoda</taxon>
        <taxon>Chromadorea</taxon>
        <taxon>Rhabditida</taxon>
        <taxon>Tylenchina</taxon>
        <taxon>Cephalobomorpha</taxon>
        <taxon>Cephaloboidea</taxon>
        <taxon>Cephalobidae</taxon>
        <taxon>Acrobeloides</taxon>
    </lineage>
</organism>
<protein>
    <submittedName>
        <fullName evidence="2">Uncharacterized protein</fullName>
    </submittedName>
</protein>
<accession>A0A914D6C0</accession>
<name>A0A914D6C0_9BILA</name>
<keyword evidence="1" id="KW-1185">Reference proteome</keyword>
<sequence>MCPTFHEYIVPGKMIEDNQPSISNERVPKSGTFGRFTTPITRWREFTIIGVVDGKIYISDDLMNLPRSFEAYPFPDNRGLIFDLPEWIRNQMEELYRNKALRTQEEQDLSPMLRVRCVDVYGSPQGWDTFIELPFDGRTCCDYEWSQKGLYEEDRTELIDMHNATSVAVYGISNYKEFIYALVYGEGGSNNLPEGLYLFRFELLTSQTKLYNCTSQLEELKICTYCYGTYMECSTEGQILVKQFMLPNDTISSNYGRVRTKYDRKDGDFHVYEIKIDEANSTFQMNHQEYSFPYSALPMNDHEESYPRNPPVVSRFDYLLFWPTQLGVCKKYLVLSGLWEGGSYSGESFGSWCLFSWDLDSHEVKRIKIQDCSELKIKELCGRPVIIDKVWYLIASRHKDDVNKETLFDQNRYGNSFRANYRTSFPSSTDEEENYPENMIFCIYRMEFDENFSRFKCILDQKTDIEMGGSKKWIEPFYDGHYFITISKQNILACLLEKPKLSELSYIQVKKNMAP</sequence>
<evidence type="ECO:0000313" key="1">
    <source>
        <dbReference type="Proteomes" id="UP000887540"/>
    </source>
</evidence>
<proteinExistence type="predicted"/>
<reference evidence="2" key="1">
    <citation type="submission" date="2022-11" db="UniProtKB">
        <authorList>
            <consortium name="WormBaseParasite"/>
        </authorList>
    </citation>
    <scope>IDENTIFICATION</scope>
</reference>
<dbReference type="Proteomes" id="UP000887540">
    <property type="component" value="Unplaced"/>
</dbReference>
<dbReference type="WBParaSite" id="ACRNAN_scaffold1970.g21311.t1">
    <property type="protein sequence ID" value="ACRNAN_scaffold1970.g21311.t1"/>
    <property type="gene ID" value="ACRNAN_scaffold1970.g21311"/>
</dbReference>
<evidence type="ECO:0000313" key="2">
    <source>
        <dbReference type="WBParaSite" id="ACRNAN_scaffold1970.g21311.t1"/>
    </source>
</evidence>
<dbReference type="AlphaFoldDB" id="A0A914D6C0"/>